<sequence length="334" mass="35748">MKNVVSSLLLFSAMLGSIAVTAAGQTNVYGDEVSRNETSSAEQPKTQIINYMDTTTGTKLSSSVMLGFAPVDLKENAIEDIAGYENKGYRLSSEDLSADSSELMVNFEHGTSIVNPLNSKTPDTPININDQTGVKWPAETAHNALVKSVNEIIHYVYEDGSRASADVINKVDFNHELIYDNVTGKPISDHGWTTNDKAYFAAQVSPTIQGYVPNQMAVAEVNNLSADSKDLEVTVVYKQVKSLTPSDVSTKPAFVDSLTPTKLATSNSNSDTLVHTATATSPAIEQPESISESDNSSALTLPKTGANRTARLSTIGIIVAAFGSVGLFIFGRNR</sequence>
<evidence type="ECO:0000256" key="1">
    <source>
        <dbReference type="ARBA" id="ARBA00022512"/>
    </source>
</evidence>
<dbReference type="Proteomes" id="UP000371977">
    <property type="component" value="Unassembled WGS sequence"/>
</dbReference>
<evidence type="ECO:0000313" key="10">
    <source>
        <dbReference type="Proteomes" id="UP000371977"/>
    </source>
</evidence>
<keyword evidence="10" id="KW-1185">Reference proteome</keyword>
<keyword evidence="3 7" id="KW-0732">Signal</keyword>
<keyword evidence="6" id="KW-1133">Transmembrane helix</keyword>
<keyword evidence="2" id="KW-0964">Secreted</keyword>
<keyword evidence="1" id="KW-0134">Cell wall</keyword>
<feature type="compositionally biased region" description="Polar residues" evidence="5">
    <location>
        <begin position="279"/>
        <end position="299"/>
    </location>
</feature>
<proteinExistence type="predicted"/>
<dbReference type="PROSITE" id="PS50847">
    <property type="entry name" value="GRAM_POS_ANCHORING"/>
    <property type="match status" value="1"/>
</dbReference>
<evidence type="ECO:0000256" key="3">
    <source>
        <dbReference type="ARBA" id="ARBA00022729"/>
    </source>
</evidence>
<evidence type="ECO:0000256" key="7">
    <source>
        <dbReference type="SAM" id="SignalP"/>
    </source>
</evidence>
<keyword evidence="6" id="KW-0812">Transmembrane</keyword>
<comment type="caution">
    <text evidence="9">The sequence shown here is derived from an EMBL/GenBank/DDBJ whole genome shotgun (WGS) entry which is preliminary data.</text>
</comment>
<dbReference type="OrthoDB" id="2149791at2"/>
<evidence type="ECO:0000256" key="5">
    <source>
        <dbReference type="SAM" id="MobiDB-lite"/>
    </source>
</evidence>
<dbReference type="AlphaFoldDB" id="A0A6C2CBV6"/>
<dbReference type="RefSeq" id="WP_148621565.1">
    <property type="nucleotide sequence ID" value="NZ_SDGZ01000003.1"/>
</dbReference>
<evidence type="ECO:0000256" key="6">
    <source>
        <dbReference type="SAM" id="Phobius"/>
    </source>
</evidence>
<feature type="signal peptide" evidence="7">
    <location>
        <begin position="1"/>
        <end position="22"/>
    </location>
</feature>
<reference evidence="9 10" key="1">
    <citation type="submission" date="2019-01" db="EMBL/GenBank/DDBJ databases">
        <title>Weissella sp. nov., a novel lactic acid bacterium isolated from animal feces.</title>
        <authorList>
            <person name="Wang L.-T."/>
        </authorList>
    </citation>
    <scope>NUCLEOTIDE SEQUENCE [LARGE SCALE GENOMIC DNA]</scope>
    <source>
        <strain evidence="9 10">8H-2</strain>
    </source>
</reference>
<feature type="chain" id="PRO_5025579482" description="Gram-positive cocci surface proteins LPxTG domain-containing protein" evidence="7">
    <location>
        <begin position="23"/>
        <end position="334"/>
    </location>
</feature>
<feature type="region of interest" description="Disordered" evidence="5">
    <location>
        <begin position="279"/>
        <end position="302"/>
    </location>
</feature>
<feature type="domain" description="Gram-positive cocci surface proteins LPxTG" evidence="8">
    <location>
        <begin position="301"/>
        <end position="334"/>
    </location>
</feature>
<evidence type="ECO:0000313" key="9">
    <source>
        <dbReference type="EMBL" id="TYC50979.1"/>
    </source>
</evidence>
<name>A0A6C2CBV6_9LACO</name>
<feature type="transmembrane region" description="Helical" evidence="6">
    <location>
        <begin position="312"/>
        <end position="331"/>
    </location>
</feature>
<dbReference type="InterPro" id="IPR041495">
    <property type="entry name" value="Mub_B2"/>
</dbReference>
<dbReference type="Pfam" id="PF17966">
    <property type="entry name" value="Muc_B2"/>
    <property type="match status" value="1"/>
</dbReference>
<evidence type="ECO:0000256" key="2">
    <source>
        <dbReference type="ARBA" id="ARBA00022525"/>
    </source>
</evidence>
<protein>
    <recommendedName>
        <fullName evidence="8">Gram-positive cocci surface proteins LPxTG domain-containing protein</fullName>
    </recommendedName>
</protein>
<dbReference type="Gene3D" id="2.60.40.4300">
    <property type="match status" value="1"/>
</dbReference>
<gene>
    <name evidence="9" type="ORF">ESZ50_00140</name>
</gene>
<evidence type="ECO:0000256" key="4">
    <source>
        <dbReference type="ARBA" id="ARBA00023088"/>
    </source>
</evidence>
<accession>A0A6C2CBV6</accession>
<dbReference type="InterPro" id="IPR019931">
    <property type="entry name" value="LPXTG_anchor"/>
</dbReference>
<evidence type="ECO:0000259" key="8">
    <source>
        <dbReference type="PROSITE" id="PS50847"/>
    </source>
</evidence>
<keyword evidence="4" id="KW-0572">Peptidoglycan-anchor</keyword>
<keyword evidence="6" id="KW-0472">Membrane</keyword>
<organism evidence="9 10">
    <name type="scientific">Weissella muntiaci</name>
    <dbReference type="NCBI Taxonomy" id="2508881"/>
    <lineage>
        <taxon>Bacteria</taxon>
        <taxon>Bacillati</taxon>
        <taxon>Bacillota</taxon>
        <taxon>Bacilli</taxon>
        <taxon>Lactobacillales</taxon>
        <taxon>Lactobacillaceae</taxon>
        <taxon>Weissella</taxon>
    </lineage>
</organism>
<dbReference type="EMBL" id="SDGZ01000003">
    <property type="protein sequence ID" value="TYC50979.1"/>
    <property type="molecule type" value="Genomic_DNA"/>
</dbReference>